<evidence type="ECO:0000313" key="6">
    <source>
        <dbReference type="Proteomes" id="UP001152888"/>
    </source>
</evidence>
<dbReference type="EMBL" id="CAKOFQ010007470">
    <property type="protein sequence ID" value="CAH2001806.1"/>
    <property type="molecule type" value="Genomic_DNA"/>
</dbReference>
<evidence type="ECO:0000256" key="3">
    <source>
        <dbReference type="ARBA" id="ARBA00022833"/>
    </source>
</evidence>
<dbReference type="InterPro" id="IPR039847">
    <property type="entry name" value="Ubox5"/>
</dbReference>
<dbReference type="GO" id="GO:0034450">
    <property type="term" value="F:ubiquitin-ubiquitin ligase activity"/>
    <property type="evidence" value="ECO:0007669"/>
    <property type="project" value="TreeGrafter"/>
</dbReference>
<keyword evidence="3" id="KW-0862">Zinc</keyword>
<evidence type="ECO:0000259" key="4">
    <source>
        <dbReference type="SMART" id="SM00504"/>
    </source>
</evidence>
<dbReference type="PANTHER" id="PTHR13492:SF2">
    <property type="entry name" value="RING FINGER PROTEIN 37"/>
    <property type="match status" value="1"/>
</dbReference>
<reference evidence="5" key="1">
    <citation type="submission" date="2022-03" db="EMBL/GenBank/DDBJ databases">
        <authorList>
            <person name="Sayadi A."/>
        </authorList>
    </citation>
    <scope>NUCLEOTIDE SEQUENCE</scope>
</reference>
<dbReference type="InterPro" id="IPR017907">
    <property type="entry name" value="Znf_RING_CS"/>
</dbReference>
<accession>A0A9P0PWQ2</accession>
<evidence type="ECO:0000256" key="1">
    <source>
        <dbReference type="ARBA" id="ARBA00022723"/>
    </source>
</evidence>
<proteinExistence type="predicted"/>
<dbReference type="GO" id="GO:0031625">
    <property type="term" value="F:ubiquitin protein ligase binding"/>
    <property type="evidence" value="ECO:0007669"/>
    <property type="project" value="TreeGrafter"/>
</dbReference>
<evidence type="ECO:0000313" key="5">
    <source>
        <dbReference type="EMBL" id="CAH2001806.1"/>
    </source>
</evidence>
<feature type="domain" description="U-box" evidence="4">
    <location>
        <begin position="211"/>
        <end position="280"/>
    </location>
</feature>
<dbReference type="Pfam" id="PF04564">
    <property type="entry name" value="U-box"/>
    <property type="match status" value="1"/>
</dbReference>
<dbReference type="GO" id="GO:0005634">
    <property type="term" value="C:nucleus"/>
    <property type="evidence" value="ECO:0007669"/>
    <property type="project" value="TreeGrafter"/>
</dbReference>
<comment type="caution">
    <text evidence="5">The sequence shown here is derived from an EMBL/GenBank/DDBJ whole genome shotgun (WGS) entry which is preliminary data.</text>
</comment>
<keyword evidence="2" id="KW-0863">Zinc-finger</keyword>
<protein>
    <recommendedName>
        <fullName evidence="4">U-box domain-containing protein</fullName>
    </recommendedName>
</protein>
<dbReference type="AlphaFoldDB" id="A0A9P0PWQ2"/>
<dbReference type="GO" id="GO:0008270">
    <property type="term" value="F:zinc ion binding"/>
    <property type="evidence" value="ECO:0007669"/>
    <property type="project" value="UniProtKB-KW"/>
</dbReference>
<gene>
    <name evidence="5" type="ORF">ACAOBT_LOCUS26443</name>
</gene>
<dbReference type="OrthoDB" id="20295at2759"/>
<name>A0A9P0PWQ2_ACAOB</name>
<dbReference type="CDD" id="cd16660">
    <property type="entry name" value="RING-Ubox_RNF37"/>
    <property type="match status" value="1"/>
</dbReference>
<organism evidence="5 6">
    <name type="scientific">Acanthoscelides obtectus</name>
    <name type="common">Bean weevil</name>
    <name type="synonym">Bruchus obtectus</name>
    <dbReference type="NCBI Taxonomy" id="200917"/>
    <lineage>
        <taxon>Eukaryota</taxon>
        <taxon>Metazoa</taxon>
        <taxon>Ecdysozoa</taxon>
        <taxon>Arthropoda</taxon>
        <taxon>Hexapoda</taxon>
        <taxon>Insecta</taxon>
        <taxon>Pterygota</taxon>
        <taxon>Neoptera</taxon>
        <taxon>Endopterygota</taxon>
        <taxon>Coleoptera</taxon>
        <taxon>Polyphaga</taxon>
        <taxon>Cucujiformia</taxon>
        <taxon>Chrysomeloidea</taxon>
        <taxon>Chrysomelidae</taxon>
        <taxon>Bruchinae</taxon>
        <taxon>Bruchini</taxon>
        <taxon>Acanthoscelides</taxon>
    </lineage>
</organism>
<dbReference type="InterPro" id="IPR003613">
    <property type="entry name" value="Ubox_domain"/>
</dbReference>
<dbReference type="Pfam" id="PF19318">
    <property type="entry name" value="DUF5918"/>
    <property type="match status" value="1"/>
</dbReference>
<dbReference type="PANTHER" id="PTHR13492">
    <property type="entry name" value="RING FINGER PROTEIN 37"/>
    <property type="match status" value="1"/>
</dbReference>
<dbReference type="GO" id="GO:0000209">
    <property type="term" value="P:protein polyubiquitination"/>
    <property type="evidence" value="ECO:0007669"/>
    <property type="project" value="TreeGrafter"/>
</dbReference>
<keyword evidence="6" id="KW-1185">Reference proteome</keyword>
<evidence type="ECO:0000256" key="2">
    <source>
        <dbReference type="ARBA" id="ARBA00022771"/>
    </source>
</evidence>
<dbReference type="InterPro" id="IPR013083">
    <property type="entry name" value="Znf_RING/FYVE/PHD"/>
</dbReference>
<dbReference type="PROSITE" id="PS00518">
    <property type="entry name" value="ZF_RING_1"/>
    <property type="match status" value="1"/>
</dbReference>
<dbReference type="Gene3D" id="3.30.40.10">
    <property type="entry name" value="Zinc/RING finger domain, C3HC4 (zinc finger)"/>
    <property type="match status" value="1"/>
</dbReference>
<dbReference type="InterPro" id="IPR039925">
    <property type="entry name" value="RNF37_RING-Ubox"/>
</dbReference>
<dbReference type="InterPro" id="IPR045696">
    <property type="entry name" value="Ubox5_N"/>
</dbReference>
<dbReference type="SUPFAM" id="SSF57850">
    <property type="entry name" value="RING/U-box"/>
    <property type="match status" value="2"/>
</dbReference>
<dbReference type="Proteomes" id="UP001152888">
    <property type="component" value="Unassembled WGS sequence"/>
</dbReference>
<keyword evidence="1" id="KW-0479">Metal-binding</keyword>
<dbReference type="SMART" id="SM00504">
    <property type="entry name" value="Ubox"/>
    <property type="match status" value="1"/>
</dbReference>
<sequence length="393" mass="44942">MINFLDPRFCPKVNSTALATDHYEVQNLISLDPSARSRGFLPYPIVKPPVVLDFELICPVNIHYISINATVGSHRSSGIEILGKSGSSEYVTICRAIFDEPGVVFCNSRKYSMSNQPPNVNKRYHVAFFKSKSFRTFLNADAIRVLIFRTNTRNTLPCLNTVQIWGLPARVCSLKTRETIKKLFDRTAPFYPTDEVPYSTNSSDEVIIPEDFKDNLTYEMMTIPMTLPSGKTVDLTTLEKHTESEISLGRKPCDPFTGLKFDKYKKPVLNPGLKTRIDMFLLQNSHKREFFKLYRTVGGNTTVSDSSKRKYDEISGDDDDKAISKAKRSCNFVSFRDEVTVKLCINCKHENKSFYKLPCRHLYCRRCILEACRNLKCECGKRFSTSDVKKCHF</sequence>